<keyword evidence="5" id="KW-0597">Phosphoprotein</keyword>
<evidence type="ECO:0000259" key="16">
    <source>
        <dbReference type="PROSITE" id="PS50157"/>
    </source>
</evidence>
<dbReference type="GO" id="GO:0045944">
    <property type="term" value="P:positive regulation of transcription by RNA polymerase II"/>
    <property type="evidence" value="ECO:0007669"/>
    <property type="project" value="TreeGrafter"/>
</dbReference>
<comment type="subcellular location">
    <subcellularLocation>
        <location evidence="1">Nucleus</location>
    </subcellularLocation>
</comment>
<keyword evidence="8 14" id="KW-0863">Zinc-finger</keyword>
<feature type="region of interest" description="Disordered" evidence="15">
    <location>
        <begin position="1"/>
        <end position="58"/>
    </location>
</feature>
<dbReference type="EMBL" id="VEVO01000003">
    <property type="protein sequence ID" value="KAF0044705.1"/>
    <property type="molecule type" value="Genomic_DNA"/>
</dbReference>
<sequence>MGQSGRKDEEDTSGLNVTSALELEFSPIVEAREPHTEPRTEPRTARGRETLQRAQREQRVAACPQTSAGLRLEELTVHPARLTGTASAAEEVPTTWRLPREVPRTTLDSYSTHFPTLIDVHTPASSERGRAVSKVAGEWTQVVTHHQELTADLPRLAASLHSTALRSPLPSDTWCEGDGRQRRTFSLPQHRRDRTREARDHFGTEVRPSARPPSAAPRPLSAERRSRCPLEGDPPQRGQFGGHIWGQGRPLGLGWPASGRFWGQVAVDIQEQQRQQRRQQQQQEEESRPFQRRSPGDASVNARAMSRRKQGNPQHLSQRETTPEIEHPDGLLSDSLPPQSLGLALHPLEPDLAHALPAGLHADHDLLTCGQCQITFPLGDILLFIEHKKKQCQTQLLANGCYDKMGDRGGGSPTMQGLHHHGQRLELRKVVEPVEIGIQVTPEEEEEVGRGRGREGGERGERTPIKGICPKQENALAGGRDEPSSYICTTCKQPFPSAWFLLQHAQNIHGIRIYLESNPSNTALTPRITMPPPMGNDSIPQSPLTNFLGDSNPFHLLRMTGPLLREPPPGFVENRLPNTPPFVSPPPRHHLDPHRLERLSVEEMGLISQHPSAFERVMRLTPMAMESQSMDFSRRLRELAGNNNSTTPPLSPSRANPMHRLLNPNPFQSGPKSPFLSTPPLPPMPPNSTTPPQTQNKVKSCEFCGKTFKFQSNLVVHRRSHTGEKPYKCQLCDHACSQASKLKRHMKTHMHKAGSLTGRSDDGLSTTSSPEPGTSDVTGEGMKNRDGDFQGEGNEEEEEEEEEEELENESRPESNFSMESEFYRNRENGSKLPSEEKSSLVLEKMVESGGLNSIQQYNNLIVDNRKRMPFSKRVLDGQRDIGDEDSVAGEMDHHRQEERTTINGRNCGSSDSFSGLFPRKPTPITSPSLSNSSNKRIKIEKDLDIPPPPHIPSENVYSQWLVGYAASRHFIKDPFLGFTDSRQSPFATSSEHSSENGSLRFSTPPGDLLDGGLSGRSGTASGGSTPHLGGGPGRPSSKDSRRCDTCEYCGKVFKNCSNLTVHRRSHTGERPYKCELCNYACAQSSKLTRHMKTHGQLGKEVYRCDICQMPFSVYSTLEKHMKKWHGEHLMTNEVKIEQAERT</sequence>
<keyword evidence="10" id="KW-0832">Ubl conjugation</keyword>
<keyword evidence="12" id="KW-0804">Transcription</keyword>
<dbReference type="GO" id="GO:0000978">
    <property type="term" value="F:RNA polymerase II cis-regulatory region sequence-specific DNA binding"/>
    <property type="evidence" value="ECO:0007669"/>
    <property type="project" value="TreeGrafter"/>
</dbReference>
<evidence type="ECO:0000256" key="13">
    <source>
        <dbReference type="ARBA" id="ARBA00023242"/>
    </source>
</evidence>
<evidence type="ECO:0000256" key="15">
    <source>
        <dbReference type="SAM" id="MobiDB-lite"/>
    </source>
</evidence>
<evidence type="ECO:0000256" key="4">
    <source>
        <dbReference type="ARBA" id="ARBA00022499"/>
    </source>
</evidence>
<feature type="region of interest" description="Disordered" evidence="15">
    <location>
        <begin position="640"/>
        <end position="698"/>
    </location>
</feature>
<feature type="region of interest" description="Disordered" evidence="15">
    <location>
        <begin position="270"/>
        <end position="338"/>
    </location>
</feature>
<dbReference type="FunFam" id="3.30.160.60:FF:001175">
    <property type="entry name" value="Zinc finger, C2H2 type"/>
    <property type="match status" value="1"/>
</dbReference>
<dbReference type="Gene3D" id="3.30.160.60">
    <property type="entry name" value="Classic Zinc Finger"/>
    <property type="match status" value="5"/>
</dbReference>
<feature type="domain" description="C2H2-type" evidence="16">
    <location>
        <begin position="699"/>
        <end position="726"/>
    </location>
</feature>
<organism evidence="17 18">
    <name type="scientific">Scophthalmus maximus</name>
    <name type="common">Turbot</name>
    <name type="synonym">Psetta maxima</name>
    <dbReference type="NCBI Taxonomy" id="52904"/>
    <lineage>
        <taxon>Eukaryota</taxon>
        <taxon>Metazoa</taxon>
        <taxon>Chordata</taxon>
        <taxon>Craniata</taxon>
        <taxon>Vertebrata</taxon>
        <taxon>Euteleostomi</taxon>
        <taxon>Actinopterygii</taxon>
        <taxon>Neopterygii</taxon>
        <taxon>Teleostei</taxon>
        <taxon>Neoteleostei</taxon>
        <taxon>Acanthomorphata</taxon>
        <taxon>Carangaria</taxon>
        <taxon>Pleuronectiformes</taxon>
        <taxon>Pleuronectoidei</taxon>
        <taxon>Scophthalmidae</taxon>
        <taxon>Scophthalmus</taxon>
    </lineage>
</organism>
<protein>
    <recommendedName>
        <fullName evidence="16">C2H2-type domain-containing protein</fullName>
    </recommendedName>
</protein>
<gene>
    <name evidence="17" type="ORF">F2P81_003863</name>
</gene>
<dbReference type="InterPro" id="IPR056438">
    <property type="entry name" value="Znf-C2H2_CTCF"/>
</dbReference>
<evidence type="ECO:0000256" key="2">
    <source>
        <dbReference type="ARBA" id="ARBA00022481"/>
    </source>
</evidence>
<evidence type="ECO:0000313" key="18">
    <source>
        <dbReference type="Proteomes" id="UP000438429"/>
    </source>
</evidence>
<dbReference type="InterPro" id="IPR057448">
    <property type="entry name" value="BCL-11A_Znf_CCHC"/>
</dbReference>
<feature type="region of interest" description="Disordered" evidence="15">
    <location>
        <begin position="882"/>
        <end position="909"/>
    </location>
</feature>
<dbReference type="AlphaFoldDB" id="A0A6A4THI5"/>
<dbReference type="PANTHER" id="PTHR45993">
    <property type="entry name" value="B-CELL LYMPHOMA/LEUKEMIA 11"/>
    <property type="match status" value="1"/>
</dbReference>
<feature type="domain" description="C2H2-type" evidence="16">
    <location>
        <begin position="1044"/>
        <end position="1071"/>
    </location>
</feature>
<feature type="region of interest" description="Disordered" evidence="15">
    <location>
        <begin position="743"/>
        <end position="818"/>
    </location>
</feature>
<evidence type="ECO:0000256" key="5">
    <source>
        <dbReference type="ARBA" id="ARBA00022553"/>
    </source>
</evidence>
<evidence type="ECO:0000256" key="8">
    <source>
        <dbReference type="ARBA" id="ARBA00022771"/>
    </source>
</evidence>
<keyword evidence="7" id="KW-0677">Repeat</keyword>
<name>A0A6A4THI5_SCOMX</name>
<keyword evidence="11" id="KW-0805">Transcription regulation</keyword>
<dbReference type="SUPFAM" id="SSF57667">
    <property type="entry name" value="beta-beta-alpha zinc fingers"/>
    <property type="match status" value="3"/>
</dbReference>
<evidence type="ECO:0000256" key="6">
    <source>
        <dbReference type="ARBA" id="ARBA00022723"/>
    </source>
</evidence>
<dbReference type="FunFam" id="3.30.160.60:FF:000037">
    <property type="entry name" value="B-cell lymphoma/leukemia 11A isoform X1"/>
    <property type="match status" value="1"/>
</dbReference>
<evidence type="ECO:0000256" key="9">
    <source>
        <dbReference type="ARBA" id="ARBA00022833"/>
    </source>
</evidence>
<dbReference type="GO" id="GO:0008270">
    <property type="term" value="F:zinc ion binding"/>
    <property type="evidence" value="ECO:0007669"/>
    <property type="project" value="UniProtKB-KW"/>
</dbReference>
<dbReference type="SMART" id="SM00355">
    <property type="entry name" value="ZnF_C2H2"/>
    <property type="match status" value="6"/>
</dbReference>
<dbReference type="PROSITE" id="PS50157">
    <property type="entry name" value="ZINC_FINGER_C2H2_2"/>
    <property type="match status" value="5"/>
</dbReference>
<feature type="compositionally biased region" description="Basic and acidic residues" evidence="15">
    <location>
        <begin position="448"/>
        <end position="464"/>
    </location>
</feature>
<dbReference type="InterPro" id="IPR051497">
    <property type="entry name" value="Dev/Hematopoietic_TF"/>
</dbReference>
<evidence type="ECO:0000256" key="3">
    <source>
        <dbReference type="ARBA" id="ARBA00022491"/>
    </source>
</evidence>
<evidence type="ECO:0000256" key="1">
    <source>
        <dbReference type="ARBA" id="ARBA00004123"/>
    </source>
</evidence>
<feature type="compositionally biased region" description="Basic residues" evidence="15">
    <location>
        <begin position="743"/>
        <end position="752"/>
    </location>
</feature>
<dbReference type="GO" id="GO:0016514">
    <property type="term" value="C:SWI/SNF complex"/>
    <property type="evidence" value="ECO:0007669"/>
    <property type="project" value="UniProtKB-ARBA"/>
</dbReference>
<feature type="compositionally biased region" description="Pro residues" evidence="15">
    <location>
        <begin position="677"/>
        <end position="689"/>
    </location>
</feature>
<evidence type="ECO:0000313" key="17">
    <source>
        <dbReference type="EMBL" id="KAF0044705.1"/>
    </source>
</evidence>
<proteinExistence type="predicted"/>
<evidence type="ECO:0000256" key="7">
    <source>
        <dbReference type="ARBA" id="ARBA00022737"/>
    </source>
</evidence>
<evidence type="ECO:0000256" key="10">
    <source>
        <dbReference type="ARBA" id="ARBA00022843"/>
    </source>
</evidence>
<dbReference type="FunFam" id="3.30.160.60:FF:000106">
    <property type="entry name" value="B-cell lymphoma/leukemia 11A isoform X2"/>
    <property type="match status" value="1"/>
</dbReference>
<dbReference type="Pfam" id="PF00096">
    <property type="entry name" value="zf-C2H2"/>
    <property type="match status" value="4"/>
</dbReference>
<evidence type="ECO:0000256" key="14">
    <source>
        <dbReference type="PROSITE-ProRule" id="PRU00042"/>
    </source>
</evidence>
<dbReference type="FunFam" id="3.30.160.60:FF:000046">
    <property type="entry name" value="Putative B-cell lymphoma/leukemia 11A"/>
    <property type="match status" value="1"/>
</dbReference>
<dbReference type="GO" id="GO:0003700">
    <property type="term" value="F:DNA-binding transcription factor activity"/>
    <property type="evidence" value="ECO:0007669"/>
    <property type="project" value="TreeGrafter"/>
</dbReference>
<feature type="compositionally biased region" description="Basic and acidic residues" evidence="15">
    <location>
        <begin position="30"/>
        <end position="58"/>
    </location>
</feature>
<feature type="compositionally biased region" description="Polar residues" evidence="15">
    <location>
        <begin position="983"/>
        <end position="1001"/>
    </location>
</feature>
<keyword evidence="3" id="KW-0678">Repressor</keyword>
<feature type="compositionally biased region" description="Basic and acidic residues" evidence="15">
    <location>
        <begin position="890"/>
        <end position="900"/>
    </location>
</feature>
<dbReference type="Proteomes" id="UP000438429">
    <property type="component" value="Unassembled WGS sequence"/>
</dbReference>
<feature type="compositionally biased region" description="Low complexity" evidence="15">
    <location>
        <begin position="270"/>
        <end position="282"/>
    </location>
</feature>
<keyword evidence="9" id="KW-0862">Zinc</keyword>
<feature type="region of interest" description="Disordered" evidence="15">
    <location>
        <begin position="983"/>
        <end position="1041"/>
    </location>
</feature>
<feature type="compositionally biased region" description="Basic and acidic residues" evidence="15">
    <location>
        <begin position="221"/>
        <end position="230"/>
    </location>
</feature>
<evidence type="ECO:0000256" key="11">
    <source>
        <dbReference type="ARBA" id="ARBA00023015"/>
    </source>
</evidence>
<feature type="compositionally biased region" description="Polar residues" evidence="15">
    <location>
        <begin position="763"/>
        <end position="777"/>
    </location>
</feature>
<feature type="domain" description="C2H2-type" evidence="16">
    <location>
        <begin position="727"/>
        <end position="754"/>
    </location>
</feature>
<dbReference type="PANTHER" id="PTHR45993:SF4">
    <property type="entry name" value="B-CELL LYMPHOMA_LEUKEMIA 11B"/>
    <property type="match status" value="1"/>
</dbReference>
<feature type="compositionally biased region" description="Basic and acidic residues" evidence="15">
    <location>
        <begin position="317"/>
        <end position="329"/>
    </location>
</feature>
<keyword evidence="2" id="KW-0488">Methylation</keyword>
<feature type="compositionally biased region" description="Acidic residues" evidence="15">
    <location>
        <begin position="793"/>
        <end position="807"/>
    </location>
</feature>
<dbReference type="PROSITE" id="PS00028">
    <property type="entry name" value="ZINC_FINGER_C2H2_1"/>
    <property type="match status" value="6"/>
</dbReference>
<feature type="compositionally biased region" description="Low complexity" evidence="15">
    <location>
        <begin position="1002"/>
        <end position="1027"/>
    </location>
</feature>
<feature type="region of interest" description="Disordered" evidence="15">
    <location>
        <begin position="167"/>
        <end position="245"/>
    </location>
</feature>
<keyword evidence="13" id="KW-0539">Nucleus</keyword>
<feature type="domain" description="C2H2-type" evidence="16">
    <location>
        <begin position="1102"/>
        <end position="1125"/>
    </location>
</feature>
<accession>A0A6A4THI5</accession>
<keyword evidence="6" id="KW-0479">Metal-binding</keyword>
<keyword evidence="4" id="KW-1017">Isopeptide bond</keyword>
<dbReference type="Pfam" id="PF23611">
    <property type="entry name" value="zf-C2H2_16"/>
    <property type="match status" value="1"/>
</dbReference>
<comment type="caution">
    <text evidence="17">The sequence shown here is derived from an EMBL/GenBank/DDBJ whole genome shotgun (WGS) entry which is preliminary data.</text>
</comment>
<evidence type="ECO:0000256" key="12">
    <source>
        <dbReference type="ARBA" id="ARBA00023163"/>
    </source>
</evidence>
<dbReference type="InterPro" id="IPR013087">
    <property type="entry name" value="Znf_C2H2_type"/>
</dbReference>
<dbReference type="InterPro" id="IPR036236">
    <property type="entry name" value="Znf_C2H2_sf"/>
</dbReference>
<feature type="domain" description="C2H2-type" evidence="16">
    <location>
        <begin position="1072"/>
        <end position="1094"/>
    </location>
</feature>
<feature type="compositionally biased region" description="Basic and acidic residues" evidence="15">
    <location>
        <begin position="194"/>
        <end position="204"/>
    </location>
</feature>
<feature type="region of interest" description="Disordered" evidence="15">
    <location>
        <begin position="442"/>
        <end position="466"/>
    </location>
</feature>
<dbReference type="Pfam" id="PF25491">
    <property type="entry name" value="CCHC_BCL-11A"/>
    <property type="match status" value="1"/>
</dbReference>
<reference evidence="17 18" key="1">
    <citation type="submission" date="2019-06" db="EMBL/GenBank/DDBJ databases">
        <title>Draft genomes of female and male turbot (Scophthalmus maximus).</title>
        <authorList>
            <person name="Xu H."/>
            <person name="Xu X.-W."/>
            <person name="Shao C."/>
            <person name="Chen S."/>
        </authorList>
    </citation>
    <scope>NUCLEOTIDE SEQUENCE [LARGE SCALE GENOMIC DNA]</scope>
    <source>
        <strain evidence="17">Ysfricsl-2016a</strain>
        <tissue evidence="17">Blood</tissue>
    </source>
</reference>